<sequence length="146" mass="17130">MIIATKIFKNGASRTRNSRRFGNKWLANTTSRESSNYQILFVCWRVMQWRRYLPQRPTRRSFNDAICPPTTITYQYKRTGIPTNTRKRTMCFGELSFMLPLQQCNSGYSLTQYTSLSLRVIHTYACMDTFVHKAKTSFAKFNDHSA</sequence>
<dbReference type="Proteomes" id="UP000606786">
    <property type="component" value="Unassembled WGS sequence"/>
</dbReference>
<proteinExistence type="predicted"/>
<evidence type="ECO:0000313" key="1">
    <source>
        <dbReference type="EMBL" id="CAD7011263.1"/>
    </source>
</evidence>
<organism evidence="1 2">
    <name type="scientific">Ceratitis capitata</name>
    <name type="common">Mediterranean fruit fly</name>
    <name type="synonym">Tephritis capitata</name>
    <dbReference type="NCBI Taxonomy" id="7213"/>
    <lineage>
        <taxon>Eukaryota</taxon>
        <taxon>Metazoa</taxon>
        <taxon>Ecdysozoa</taxon>
        <taxon>Arthropoda</taxon>
        <taxon>Hexapoda</taxon>
        <taxon>Insecta</taxon>
        <taxon>Pterygota</taxon>
        <taxon>Neoptera</taxon>
        <taxon>Endopterygota</taxon>
        <taxon>Diptera</taxon>
        <taxon>Brachycera</taxon>
        <taxon>Muscomorpha</taxon>
        <taxon>Tephritoidea</taxon>
        <taxon>Tephritidae</taxon>
        <taxon>Ceratitis</taxon>
        <taxon>Ceratitis</taxon>
    </lineage>
</organism>
<reference evidence="1" key="1">
    <citation type="submission" date="2020-11" db="EMBL/GenBank/DDBJ databases">
        <authorList>
            <person name="Whitehead M."/>
        </authorList>
    </citation>
    <scope>NUCLEOTIDE SEQUENCE</scope>
    <source>
        <strain evidence="1">EGII</strain>
    </source>
</reference>
<comment type="caution">
    <text evidence="1">The sequence shown here is derived from an EMBL/GenBank/DDBJ whole genome shotgun (WGS) entry which is preliminary data.</text>
</comment>
<dbReference type="EMBL" id="CAJHJT010000056">
    <property type="protein sequence ID" value="CAD7011263.1"/>
    <property type="molecule type" value="Genomic_DNA"/>
</dbReference>
<gene>
    <name evidence="1" type="ORF">CCAP1982_LOCUS19371</name>
</gene>
<protein>
    <submittedName>
        <fullName evidence="1">(Mediterranean fruit fly) hypothetical protein</fullName>
    </submittedName>
</protein>
<accession>A0A811VAI3</accession>
<name>A0A811VAI3_CERCA</name>
<dbReference type="AlphaFoldDB" id="A0A811VAI3"/>
<keyword evidence="2" id="KW-1185">Reference proteome</keyword>
<evidence type="ECO:0000313" key="2">
    <source>
        <dbReference type="Proteomes" id="UP000606786"/>
    </source>
</evidence>